<dbReference type="PANTHER" id="PTHR46082">
    <property type="entry name" value="ATP/GTP-BINDING PROTEIN-RELATED"/>
    <property type="match status" value="1"/>
</dbReference>
<dbReference type="STRING" id="5601.A0A0D2FLZ4"/>
<dbReference type="PANTHER" id="PTHR46082:SF6">
    <property type="entry name" value="AAA+ ATPASE DOMAIN-CONTAINING PROTEIN-RELATED"/>
    <property type="match status" value="1"/>
</dbReference>
<organism evidence="3 4">
    <name type="scientific">Phialophora macrospora</name>
    <dbReference type="NCBI Taxonomy" id="1851006"/>
    <lineage>
        <taxon>Eukaryota</taxon>
        <taxon>Fungi</taxon>
        <taxon>Dikarya</taxon>
        <taxon>Ascomycota</taxon>
        <taxon>Pezizomycotina</taxon>
        <taxon>Eurotiomycetes</taxon>
        <taxon>Chaetothyriomycetidae</taxon>
        <taxon>Chaetothyriales</taxon>
        <taxon>Herpotrichiellaceae</taxon>
        <taxon>Phialophora</taxon>
    </lineage>
</organism>
<dbReference type="HOGENOM" id="CLU_317632_0_0_1"/>
<dbReference type="PROSITE" id="PS50005">
    <property type="entry name" value="TPR"/>
    <property type="match status" value="1"/>
</dbReference>
<evidence type="ECO:0000313" key="4">
    <source>
        <dbReference type="Proteomes" id="UP000054266"/>
    </source>
</evidence>
<dbReference type="Pfam" id="PF13424">
    <property type="entry name" value="TPR_12"/>
    <property type="match status" value="1"/>
</dbReference>
<evidence type="ECO:0000256" key="2">
    <source>
        <dbReference type="SAM" id="MobiDB-lite"/>
    </source>
</evidence>
<feature type="repeat" description="TPR" evidence="1">
    <location>
        <begin position="72"/>
        <end position="105"/>
    </location>
</feature>
<dbReference type="InterPro" id="IPR019734">
    <property type="entry name" value="TPR_rpt"/>
</dbReference>
<dbReference type="Gene3D" id="1.25.40.10">
    <property type="entry name" value="Tetratricopeptide repeat domain"/>
    <property type="match status" value="2"/>
</dbReference>
<reference evidence="3 4" key="1">
    <citation type="submission" date="2015-01" db="EMBL/GenBank/DDBJ databases">
        <title>The Genome Sequence of Capronia semiimmersa CBS27337.</title>
        <authorList>
            <consortium name="The Broad Institute Genomics Platform"/>
            <person name="Cuomo C."/>
            <person name="de Hoog S."/>
            <person name="Gorbushina A."/>
            <person name="Stielow B."/>
            <person name="Teixiera M."/>
            <person name="Abouelleil A."/>
            <person name="Chapman S.B."/>
            <person name="Priest M."/>
            <person name="Young S.K."/>
            <person name="Wortman J."/>
            <person name="Nusbaum C."/>
            <person name="Birren B."/>
        </authorList>
    </citation>
    <scope>NUCLEOTIDE SEQUENCE [LARGE SCALE GENOMIC DNA]</scope>
    <source>
        <strain evidence="3 4">CBS 27337</strain>
    </source>
</reference>
<keyword evidence="1" id="KW-0802">TPR repeat</keyword>
<feature type="compositionally biased region" description="Polar residues" evidence="2">
    <location>
        <begin position="1"/>
        <end position="10"/>
    </location>
</feature>
<protein>
    <submittedName>
        <fullName evidence="3">Uncharacterized protein</fullName>
    </submittedName>
</protein>
<dbReference type="Pfam" id="PF13374">
    <property type="entry name" value="TPR_10"/>
    <property type="match status" value="1"/>
</dbReference>
<dbReference type="Proteomes" id="UP000054266">
    <property type="component" value="Unassembled WGS sequence"/>
</dbReference>
<proteinExistence type="predicted"/>
<dbReference type="EMBL" id="KN846959">
    <property type="protein sequence ID" value="KIW67730.1"/>
    <property type="molecule type" value="Genomic_DNA"/>
</dbReference>
<gene>
    <name evidence="3" type="ORF">PV04_06962</name>
</gene>
<accession>A0A0D2FLZ4</accession>
<feature type="region of interest" description="Disordered" evidence="2">
    <location>
        <begin position="1"/>
        <end position="25"/>
    </location>
</feature>
<dbReference type="SUPFAM" id="SSF48452">
    <property type="entry name" value="TPR-like"/>
    <property type="match status" value="2"/>
</dbReference>
<keyword evidence="4" id="KW-1185">Reference proteome</keyword>
<feature type="compositionally biased region" description="Polar residues" evidence="2">
    <location>
        <begin position="941"/>
        <end position="962"/>
    </location>
</feature>
<evidence type="ECO:0000256" key="1">
    <source>
        <dbReference type="PROSITE-ProRule" id="PRU00339"/>
    </source>
</evidence>
<name>A0A0D2FLZ4_9EURO</name>
<sequence length="1027" mass="115399">MEQKASSPYTTPRYPSLDPPRLRDASSDVLRTPHEVVALLIKDGRFAEAVDLAHNVAQQNQSRFGLEHPLTLSSMFELGRALHGDGRVEKALRVFQQLLPLNERVLGRLDACTLDTLDAICEELCNIGKYELSLVHLVDERQRCEQALGPEHERTIRVLVDLANMSKLLDKTDEASSMFSLALDRSKRGLGARHALTLAILNDRRGLKAPSPPNTEEMKALLRQNGLPVSTEPFPNSRLGTWLEPFAGKEIKVMTSVGYEASIALSLRLGPINGELTPGLVAHIPPRHADTSKVSLGRISTGAHLDRSFRSLINRSIEILPRGRASATQQAVDKQTAFLRGLNSLDELLTAKGNPVWFFQHRESFMQQNTLQRWDPHSLERYVLLPMGGGITNPEDCIFISHYWRTQPHPDPDGEDLRHLQQLLHDGFWSKSAYIWLDWTCLPQWERTGPEQQYFSRVLPSIPRLVRDCAFVAQFPKFKPRLWVLFEVAAFTFSRAEAVGLPCTDSFEKHLLQMKGDGIRLVLDRYRYNCTNRGDREWVIRWLEILLALRETVPSIHTRRQILDAIDNSAVRSCVHQEAGVEIDKERGILKANGKTFQFNPLPVEDGIPSSISEVRIPGDYKIRLGQAIWRADQSFGDAGVGEIAREYDRAGDFTIAEVLHRRAVATRDEMDTSHDLAANLENQGQYGEAAARYQRDMVRSSRPAKLRQRQVALEQKQALFNAYCKWKLQPLEASFQMAATQHPTTTPAHTVHQPGARHGLKRSWLQRLDQSVWQYEDPVVTKSMEEVGLEFEEQGHFSNAQHIHWGLLARRKESLGPCHVDTRRSLSHLARAYRLAGKAHDAHKVYAVALAVCDFTLGPGNPESRAVLGDLAAAVLQQGKLGVARSYYRQLLERTLTVAEWDDPESFAPKFFLQALVGDVELQIVQEREVTTVEILGSVPQSAQDTGRPNSTRNLNLNSSPRPDLGVVAAKANDSMAMSNKLRGQHENITQGRGEGEGQSGQAQAKTVILDMENTDALFTRYIIAR</sequence>
<dbReference type="InterPro" id="IPR053137">
    <property type="entry name" value="NLR-like"/>
</dbReference>
<evidence type="ECO:0000313" key="3">
    <source>
        <dbReference type="EMBL" id="KIW67730.1"/>
    </source>
</evidence>
<dbReference type="InterPro" id="IPR011990">
    <property type="entry name" value="TPR-like_helical_dom_sf"/>
</dbReference>
<dbReference type="AlphaFoldDB" id="A0A0D2FLZ4"/>
<feature type="region of interest" description="Disordered" evidence="2">
    <location>
        <begin position="941"/>
        <end position="965"/>
    </location>
</feature>